<sequence length="350" mass="40123">MPPNVKEIAAVLKTLDVSGLTVRQKYLPLTHPLEQQQHEERQREEEEKKQSQDAEHERADHAADARHPAHSYWDWESDDMTEADKKRKMIAMILEEERIRQMLCVESIERNLVRQSKSDRDGERVTRAGAGAEEDNSYWEMPWKAEGRACCAPSLGTEHIVDNLLEAAAWLKQRESSADYVYASHVGDESHPANAYWDEAEGHGSEEEKRQWLIRSILADEECRLAVELGAVEQGLLRDASLRRDVAAAPVSAESAKYWLWKSAPPAVVQAAHVEDGSHPANAYWDWKTHTVCEIKEKMINEILEEEKIRVLLSADRVEESLKRKCQEEEKESEIVTREATVGGESYWDW</sequence>
<evidence type="ECO:0000313" key="3">
    <source>
        <dbReference type="EMBL" id="CAE4635002.1"/>
    </source>
</evidence>
<proteinExistence type="predicted"/>
<organism evidence="3">
    <name type="scientific">Ditylum brightwellii</name>
    <dbReference type="NCBI Taxonomy" id="49249"/>
    <lineage>
        <taxon>Eukaryota</taxon>
        <taxon>Sar</taxon>
        <taxon>Stramenopiles</taxon>
        <taxon>Ochrophyta</taxon>
        <taxon>Bacillariophyta</taxon>
        <taxon>Mediophyceae</taxon>
        <taxon>Lithodesmiophycidae</taxon>
        <taxon>Lithodesmiales</taxon>
        <taxon>Lithodesmiaceae</taxon>
        <taxon>Ditylum</taxon>
    </lineage>
</organism>
<gene>
    <name evidence="3" type="ORF">DBRI00130_LOCUS29531</name>
</gene>
<evidence type="ECO:0000256" key="1">
    <source>
        <dbReference type="SAM" id="Coils"/>
    </source>
</evidence>
<protein>
    <submittedName>
        <fullName evidence="3">Uncharacterized protein</fullName>
    </submittedName>
</protein>
<keyword evidence="1" id="KW-0175">Coiled coil</keyword>
<accession>A0A6S9CIL4</accession>
<evidence type="ECO:0000256" key="2">
    <source>
        <dbReference type="SAM" id="MobiDB-lite"/>
    </source>
</evidence>
<feature type="region of interest" description="Disordered" evidence="2">
    <location>
        <begin position="27"/>
        <end position="70"/>
    </location>
</feature>
<feature type="coiled-coil region" evidence="1">
    <location>
        <begin position="312"/>
        <end position="339"/>
    </location>
</feature>
<dbReference type="EMBL" id="HBNS01037823">
    <property type="protein sequence ID" value="CAE4635002.1"/>
    <property type="molecule type" value="Transcribed_RNA"/>
</dbReference>
<feature type="compositionally biased region" description="Basic and acidic residues" evidence="2">
    <location>
        <begin position="36"/>
        <end position="67"/>
    </location>
</feature>
<name>A0A6S9CIL4_9STRA</name>
<dbReference type="AlphaFoldDB" id="A0A6S9CIL4"/>
<reference evidence="3" key="1">
    <citation type="submission" date="2021-01" db="EMBL/GenBank/DDBJ databases">
        <authorList>
            <person name="Corre E."/>
            <person name="Pelletier E."/>
            <person name="Niang G."/>
            <person name="Scheremetjew M."/>
            <person name="Finn R."/>
            <person name="Kale V."/>
            <person name="Holt S."/>
            <person name="Cochrane G."/>
            <person name="Meng A."/>
            <person name="Brown T."/>
            <person name="Cohen L."/>
        </authorList>
    </citation>
    <scope>NUCLEOTIDE SEQUENCE</scope>
    <source>
        <strain evidence="3">GSO104</strain>
    </source>
</reference>